<feature type="non-terminal residue" evidence="1">
    <location>
        <position position="43"/>
    </location>
</feature>
<evidence type="ECO:0000313" key="1">
    <source>
        <dbReference type="EMBL" id="KKK58846.1"/>
    </source>
</evidence>
<comment type="caution">
    <text evidence="1">The sequence shown here is derived from an EMBL/GenBank/DDBJ whole genome shotgun (WGS) entry which is preliminary data.</text>
</comment>
<name>A0A0F8ZFR9_9ZZZZ</name>
<sequence>MEIIKCIVKGKTLYPEGSDKIPEFCTPLKDGTAVEMKLSVWES</sequence>
<dbReference type="AlphaFoldDB" id="A0A0F8ZFR9"/>
<protein>
    <submittedName>
        <fullName evidence="1">Uncharacterized protein</fullName>
    </submittedName>
</protein>
<dbReference type="EMBL" id="LAZR01063773">
    <property type="protein sequence ID" value="KKK58846.1"/>
    <property type="molecule type" value="Genomic_DNA"/>
</dbReference>
<accession>A0A0F8ZFR9</accession>
<reference evidence="1" key="1">
    <citation type="journal article" date="2015" name="Nature">
        <title>Complex archaea that bridge the gap between prokaryotes and eukaryotes.</title>
        <authorList>
            <person name="Spang A."/>
            <person name="Saw J.H."/>
            <person name="Jorgensen S.L."/>
            <person name="Zaremba-Niedzwiedzka K."/>
            <person name="Martijn J."/>
            <person name="Lind A.E."/>
            <person name="van Eijk R."/>
            <person name="Schleper C."/>
            <person name="Guy L."/>
            <person name="Ettema T.J."/>
        </authorList>
    </citation>
    <scope>NUCLEOTIDE SEQUENCE</scope>
</reference>
<proteinExistence type="predicted"/>
<gene>
    <name evidence="1" type="ORF">LCGC14_3040290</name>
</gene>
<organism evidence="1">
    <name type="scientific">marine sediment metagenome</name>
    <dbReference type="NCBI Taxonomy" id="412755"/>
    <lineage>
        <taxon>unclassified sequences</taxon>
        <taxon>metagenomes</taxon>
        <taxon>ecological metagenomes</taxon>
    </lineage>
</organism>